<evidence type="ECO:0000256" key="1">
    <source>
        <dbReference type="SAM" id="MobiDB-lite"/>
    </source>
</evidence>
<reference evidence="2 3" key="1">
    <citation type="journal article" date="2019" name="Nat. Ecol. Evol.">
        <title>Megaphylogeny resolves global patterns of mushroom evolution.</title>
        <authorList>
            <person name="Varga T."/>
            <person name="Krizsan K."/>
            <person name="Foldi C."/>
            <person name="Dima B."/>
            <person name="Sanchez-Garcia M."/>
            <person name="Sanchez-Ramirez S."/>
            <person name="Szollosi G.J."/>
            <person name="Szarkandi J.G."/>
            <person name="Papp V."/>
            <person name="Albert L."/>
            <person name="Andreopoulos W."/>
            <person name="Angelini C."/>
            <person name="Antonin V."/>
            <person name="Barry K.W."/>
            <person name="Bougher N.L."/>
            <person name="Buchanan P."/>
            <person name="Buyck B."/>
            <person name="Bense V."/>
            <person name="Catcheside P."/>
            <person name="Chovatia M."/>
            <person name="Cooper J."/>
            <person name="Damon W."/>
            <person name="Desjardin D."/>
            <person name="Finy P."/>
            <person name="Geml J."/>
            <person name="Haridas S."/>
            <person name="Hughes K."/>
            <person name="Justo A."/>
            <person name="Karasinski D."/>
            <person name="Kautmanova I."/>
            <person name="Kiss B."/>
            <person name="Kocsube S."/>
            <person name="Kotiranta H."/>
            <person name="LaButti K.M."/>
            <person name="Lechner B.E."/>
            <person name="Liimatainen K."/>
            <person name="Lipzen A."/>
            <person name="Lukacs Z."/>
            <person name="Mihaltcheva S."/>
            <person name="Morgado L.N."/>
            <person name="Niskanen T."/>
            <person name="Noordeloos M.E."/>
            <person name="Ohm R.A."/>
            <person name="Ortiz-Santana B."/>
            <person name="Ovrebo C."/>
            <person name="Racz N."/>
            <person name="Riley R."/>
            <person name="Savchenko A."/>
            <person name="Shiryaev A."/>
            <person name="Soop K."/>
            <person name="Spirin V."/>
            <person name="Szebenyi C."/>
            <person name="Tomsovsky M."/>
            <person name="Tulloss R.E."/>
            <person name="Uehling J."/>
            <person name="Grigoriev I.V."/>
            <person name="Vagvolgyi C."/>
            <person name="Papp T."/>
            <person name="Martin F.M."/>
            <person name="Miettinen O."/>
            <person name="Hibbett D.S."/>
            <person name="Nagy L.G."/>
        </authorList>
    </citation>
    <scope>NUCLEOTIDE SEQUENCE [LARGE SCALE GENOMIC DNA]</scope>
    <source>
        <strain evidence="2 3">CBS 121175</strain>
    </source>
</reference>
<sequence>MSLSPTALKPLITAKLANRLSSESGTRNKAGCVQTRQIGTQRTMEGSDIDDLESPIGEHGQNESVQPGPPDPSPSHLALFILCDAPNERKALIPVPLSYQEAQQAAFTVLKPYMPSVERASEISLRPSLTGKMEDCGEIEAKYWKLAFPLCKVVGVFRGVFLDGLLWVTLWESSGWTRIRTNSHRASATPLMERPSTYKEALKSLENVIERNTWWKQDRLQAEDRLSYGLYSHGPYGIPSSQSVICYSFFGPTTSRFSTRDPTSTEEFNLMDNDSWTRLPESAHTDDEQWRRLVPLSGQIIGFKFVS</sequence>
<accession>A0A5C3LAD6</accession>
<protein>
    <submittedName>
        <fullName evidence="2">Uncharacterized protein</fullName>
    </submittedName>
</protein>
<evidence type="ECO:0000313" key="3">
    <source>
        <dbReference type="Proteomes" id="UP000307440"/>
    </source>
</evidence>
<dbReference type="EMBL" id="ML210152">
    <property type="protein sequence ID" value="TFK28986.1"/>
    <property type="molecule type" value="Genomic_DNA"/>
</dbReference>
<keyword evidence="3" id="KW-1185">Reference proteome</keyword>
<dbReference type="AlphaFoldDB" id="A0A5C3LAD6"/>
<feature type="compositionally biased region" description="Polar residues" evidence="1">
    <location>
        <begin position="34"/>
        <end position="44"/>
    </location>
</feature>
<feature type="region of interest" description="Disordered" evidence="1">
    <location>
        <begin position="22"/>
        <end position="72"/>
    </location>
</feature>
<organism evidence="2 3">
    <name type="scientific">Coprinopsis marcescibilis</name>
    <name type="common">Agaric fungus</name>
    <name type="synonym">Psathyrella marcescibilis</name>
    <dbReference type="NCBI Taxonomy" id="230819"/>
    <lineage>
        <taxon>Eukaryota</taxon>
        <taxon>Fungi</taxon>
        <taxon>Dikarya</taxon>
        <taxon>Basidiomycota</taxon>
        <taxon>Agaricomycotina</taxon>
        <taxon>Agaricomycetes</taxon>
        <taxon>Agaricomycetidae</taxon>
        <taxon>Agaricales</taxon>
        <taxon>Agaricineae</taxon>
        <taxon>Psathyrellaceae</taxon>
        <taxon>Coprinopsis</taxon>
    </lineage>
</organism>
<gene>
    <name evidence="2" type="ORF">FA15DRAFT_753052</name>
</gene>
<dbReference type="Proteomes" id="UP000307440">
    <property type="component" value="Unassembled WGS sequence"/>
</dbReference>
<proteinExistence type="predicted"/>
<name>A0A5C3LAD6_COPMA</name>
<dbReference type="OrthoDB" id="3063824at2759"/>
<evidence type="ECO:0000313" key="2">
    <source>
        <dbReference type="EMBL" id="TFK28986.1"/>
    </source>
</evidence>